<reference evidence="2 3" key="1">
    <citation type="submission" date="2018-07" db="EMBL/GenBank/DDBJ databases">
        <title>Crenobacter cavernae sp. nov., isolated from a karst cave.</title>
        <authorList>
            <person name="Zhu H."/>
        </authorList>
    </citation>
    <scope>NUCLEOTIDE SEQUENCE [LARGE SCALE GENOMIC DNA]</scope>
    <source>
        <strain evidence="2 3">K1W11S-77</strain>
    </source>
</reference>
<dbReference type="Pfam" id="PF01656">
    <property type="entry name" value="CbiA"/>
    <property type="match status" value="1"/>
</dbReference>
<dbReference type="OrthoDB" id="69313at2"/>
<dbReference type="InterPro" id="IPR027417">
    <property type="entry name" value="P-loop_NTPase"/>
</dbReference>
<evidence type="ECO:0000259" key="1">
    <source>
        <dbReference type="Pfam" id="PF01656"/>
    </source>
</evidence>
<dbReference type="SUPFAM" id="SSF52540">
    <property type="entry name" value="P-loop containing nucleoside triphosphate hydrolases"/>
    <property type="match status" value="1"/>
</dbReference>
<dbReference type="EMBL" id="CP031337">
    <property type="protein sequence ID" value="AXK39999.1"/>
    <property type="molecule type" value="Genomic_DNA"/>
</dbReference>
<feature type="domain" description="CobQ/CobB/MinD/ParA nucleotide binding" evidence="1">
    <location>
        <begin position="6"/>
        <end position="183"/>
    </location>
</feature>
<evidence type="ECO:0000313" key="2">
    <source>
        <dbReference type="EMBL" id="AXK39999.1"/>
    </source>
</evidence>
<dbReference type="PANTHER" id="PTHR13696">
    <property type="entry name" value="P-LOOP CONTAINING NUCLEOSIDE TRIPHOSPHATE HYDROLASE"/>
    <property type="match status" value="1"/>
</dbReference>
<dbReference type="AlphaFoldDB" id="A0A345Y7U7"/>
<gene>
    <name evidence="2" type="ORF">DWG20_11410</name>
</gene>
<dbReference type="PANTHER" id="PTHR13696:SF96">
    <property type="entry name" value="COBQ_COBB_MIND_PARA NUCLEOTIDE BINDING DOMAIN-CONTAINING PROTEIN"/>
    <property type="match status" value="1"/>
</dbReference>
<proteinExistence type="predicted"/>
<dbReference type="Gene3D" id="3.40.50.300">
    <property type="entry name" value="P-loop containing nucleotide triphosphate hydrolases"/>
    <property type="match status" value="1"/>
</dbReference>
<accession>A0A345Y7U7</accession>
<dbReference type="InterPro" id="IPR050678">
    <property type="entry name" value="DNA_Partitioning_ATPase"/>
</dbReference>
<evidence type="ECO:0000313" key="3">
    <source>
        <dbReference type="Proteomes" id="UP000254537"/>
    </source>
</evidence>
<organism evidence="2 3">
    <name type="scientific">Crenobacter cavernae</name>
    <dbReference type="NCBI Taxonomy" id="2290923"/>
    <lineage>
        <taxon>Bacteria</taxon>
        <taxon>Pseudomonadati</taxon>
        <taxon>Pseudomonadota</taxon>
        <taxon>Betaproteobacteria</taxon>
        <taxon>Neisseriales</taxon>
        <taxon>Neisseriaceae</taxon>
        <taxon>Crenobacter</taxon>
    </lineage>
</organism>
<name>A0A345Y7U7_9NEIS</name>
<dbReference type="CDD" id="cd02042">
    <property type="entry name" value="ParAB_family"/>
    <property type="match status" value="1"/>
</dbReference>
<protein>
    <submittedName>
        <fullName evidence="2">ParA family protein</fullName>
    </submittedName>
</protein>
<dbReference type="Proteomes" id="UP000254537">
    <property type="component" value="Chromosome"/>
</dbReference>
<dbReference type="KEGG" id="ccah:DWG20_11410"/>
<sequence>MTFSVLVANPKGGSGKSTLATNLAGHYAHAGFRTMLGDVDRQQSSLAWLRQRDASLPRIAGWEVNAGEPARPPKGTEVVVLDSAAGLHGKKLAALVARVERILVPIQPSPFDMWASADFFEQLFAEKAVRKEKTFVAVVGMRVDPRTRASRELGAFLERHDVPVLTWLRDTQLYVSAAAQGLTLFDLPPGRSQRDRAAWQPIADWLGEGFPAGRAEPALKSDSAQIFGA</sequence>
<dbReference type="InterPro" id="IPR002586">
    <property type="entry name" value="CobQ/CobB/MinD/ParA_Nub-bd_dom"/>
</dbReference>
<dbReference type="RefSeq" id="WP_115433929.1">
    <property type="nucleotide sequence ID" value="NZ_CP031337.1"/>
</dbReference>